<comment type="similarity">
    <text evidence="2">Belongs to the polysaccharide synthase family.</text>
</comment>
<evidence type="ECO:0000256" key="1">
    <source>
        <dbReference type="ARBA" id="ARBA00004651"/>
    </source>
</evidence>
<evidence type="ECO:0000256" key="5">
    <source>
        <dbReference type="ARBA" id="ARBA00022989"/>
    </source>
</evidence>
<feature type="transmembrane region" description="Helical" evidence="7">
    <location>
        <begin position="389"/>
        <end position="408"/>
    </location>
</feature>
<evidence type="ECO:0000256" key="4">
    <source>
        <dbReference type="ARBA" id="ARBA00022692"/>
    </source>
</evidence>
<feature type="transmembrane region" description="Helical" evidence="7">
    <location>
        <begin position="21"/>
        <end position="45"/>
    </location>
</feature>
<evidence type="ECO:0000313" key="9">
    <source>
        <dbReference type="Proteomes" id="UP000321129"/>
    </source>
</evidence>
<evidence type="ECO:0000256" key="2">
    <source>
        <dbReference type="ARBA" id="ARBA00007430"/>
    </source>
</evidence>
<feature type="transmembrane region" description="Helical" evidence="7">
    <location>
        <begin position="300"/>
        <end position="321"/>
    </location>
</feature>
<keyword evidence="6 7" id="KW-0472">Membrane</keyword>
<accession>A0A5C6UN19</accession>
<keyword evidence="9" id="KW-1185">Reference proteome</keyword>
<feature type="transmembrane region" description="Helical" evidence="7">
    <location>
        <begin position="183"/>
        <end position="205"/>
    </location>
</feature>
<dbReference type="Proteomes" id="UP000321129">
    <property type="component" value="Unassembled WGS sequence"/>
</dbReference>
<feature type="transmembrane region" description="Helical" evidence="7">
    <location>
        <begin position="156"/>
        <end position="177"/>
    </location>
</feature>
<dbReference type="CDD" id="cd13127">
    <property type="entry name" value="MATE_tuaB_like"/>
    <property type="match status" value="1"/>
</dbReference>
<evidence type="ECO:0000256" key="7">
    <source>
        <dbReference type="SAM" id="Phobius"/>
    </source>
</evidence>
<feature type="transmembrane region" description="Helical" evidence="7">
    <location>
        <begin position="363"/>
        <end position="383"/>
    </location>
</feature>
<keyword evidence="3" id="KW-1003">Cell membrane</keyword>
<comment type="caution">
    <text evidence="8">The sequence shown here is derived from an EMBL/GenBank/DDBJ whole genome shotgun (WGS) entry which is preliminary data.</text>
</comment>
<dbReference type="PANTHER" id="PTHR30250">
    <property type="entry name" value="PST FAMILY PREDICTED COLANIC ACID TRANSPORTER"/>
    <property type="match status" value="1"/>
</dbReference>
<feature type="transmembrane region" description="Helical" evidence="7">
    <location>
        <begin position="51"/>
        <end position="70"/>
    </location>
</feature>
<keyword evidence="5 7" id="KW-1133">Transmembrane helix</keyword>
<protein>
    <submittedName>
        <fullName evidence="8">Lipopolysaccharide biosynthesis protein</fullName>
    </submittedName>
</protein>
<feature type="transmembrane region" description="Helical" evidence="7">
    <location>
        <begin position="90"/>
        <end position="109"/>
    </location>
</feature>
<feature type="transmembrane region" description="Helical" evidence="7">
    <location>
        <begin position="129"/>
        <end position="149"/>
    </location>
</feature>
<evidence type="ECO:0000313" key="8">
    <source>
        <dbReference type="EMBL" id="TXC74359.1"/>
    </source>
</evidence>
<proteinExistence type="inferred from homology"/>
<feature type="transmembrane region" description="Helical" evidence="7">
    <location>
        <begin position="333"/>
        <end position="351"/>
    </location>
</feature>
<dbReference type="PANTHER" id="PTHR30250:SF10">
    <property type="entry name" value="LIPOPOLYSACCHARIDE BIOSYNTHESIS PROTEIN WZXC"/>
    <property type="match status" value="1"/>
</dbReference>
<comment type="subcellular location">
    <subcellularLocation>
        <location evidence="1">Cell membrane</location>
        <topology evidence="1">Multi-pass membrane protein</topology>
    </subcellularLocation>
</comment>
<feature type="transmembrane region" description="Helical" evidence="7">
    <location>
        <begin position="428"/>
        <end position="446"/>
    </location>
</feature>
<keyword evidence="4 7" id="KW-0812">Transmembrane</keyword>
<feature type="transmembrane region" description="Helical" evidence="7">
    <location>
        <begin position="452"/>
        <end position="472"/>
    </location>
</feature>
<dbReference type="AlphaFoldDB" id="A0A5C6UN19"/>
<sequence>MGEQPGSGAAPSFASRVRSAIFWRSGSQIIAQVIAWASTLIVIRLLDPADYGLYAMAQAVFVFLSFLNGYGFASSLIQSEEVTPKALRQAFGILLLLNGSLAVVQYFGAPLLADYYGQPIVTDLLRTTALIYLATPFFVIPEVVMARALEFRKQALVNLIAAIAGAVTALTLALNGYGVWTLVYAPIVLFWTRAIGLTIAARLLVWPSFDLRGTGKMLGFGGAILVTQLLWLIQSQSDIFIAGRSFAPRELGLYAEALFLTQVLMSKFVPPLNEVAFPAYSRIQHDIAALRAGFLKAMRLVGLVTFPAYLGIVATAGPLIATLLGPKWIAMTPLVRIIALSMPVMTLQILFSPATTALGRPRIATQTAAFGAVAFTLAFLVGVRFGATGLSIAWLLASPALLACTYYLSRPLIGFTIGDIWRSARSGLVPAIAMALIVAGVDLLLVDLVAPLRLALLVVVGMASYAGLLFAYDRPALVDAIATLRGRTA</sequence>
<dbReference type="EMBL" id="VOPY01000001">
    <property type="protein sequence ID" value="TXC74359.1"/>
    <property type="molecule type" value="Genomic_DNA"/>
</dbReference>
<dbReference type="GO" id="GO:0005886">
    <property type="term" value="C:plasma membrane"/>
    <property type="evidence" value="ECO:0007669"/>
    <property type="project" value="UniProtKB-SubCell"/>
</dbReference>
<dbReference type="OrthoDB" id="7605542at2"/>
<evidence type="ECO:0000256" key="3">
    <source>
        <dbReference type="ARBA" id="ARBA00022475"/>
    </source>
</evidence>
<reference evidence="8 9" key="1">
    <citation type="submission" date="2019-08" db="EMBL/GenBank/DDBJ databases">
        <title>Sphingorhabdus soil sp. nov., isolated from arctic soil.</title>
        <authorList>
            <person name="Liu Y."/>
        </authorList>
    </citation>
    <scope>NUCLEOTIDE SEQUENCE [LARGE SCALE GENOMIC DNA]</scope>
    <source>
        <strain evidence="8 9">D-2Q-5-6</strain>
    </source>
</reference>
<dbReference type="Pfam" id="PF13440">
    <property type="entry name" value="Polysacc_synt_3"/>
    <property type="match status" value="1"/>
</dbReference>
<gene>
    <name evidence="8" type="ORF">FSZ31_00110</name>
</gene>
<evidence type="ECO:0000256" key="6">
    <source>
        <dbReference type="ARBA" id="ARBA00023136"/>
    </source>
</evidence>
<dbReference type="InterPro" id="IPR050833">
    <property type="entry name" value="Poly_Biosynth_Transport"/>
</dbReference>
<organism evidence="8 9">
    <name type="scientific">Flavisphingopyxis soli</name>
    <dbReference type="NCBI Taxonomy" id="2601267"/>
    <lineage>
        <taxon>Bacteria</taxon>
        <taxon>Pseudomonadati</taxon>
        <taxon>Pseudomonadota</taxon>
        <taxon>Alphaproteobacteria</taxon>
        <taxon>Sphingomonadales</taxon>
        <taxon>Sphingopyxidaceae</taxon>
        <taxon>Flavisphingopyxis</taxon>
    </lineage>
</organism>
<name>A0A5C6UN19_9SPHN</name>